<feature type="compositionally biased region" description="Polar residues" evidence="1">
    <location>
        <begin position="38"/>
        <end position="50"/>
    </location>
</feature>
<reference evidence="2 3" key="1">
    <citation type="submission" date="2016-07" db="EMBL/GenBank/DDBJ databases">
        <title>Pervasive Adenine N6-methylation of Active Genes in Fungi.</title>
        <authorList>
            <consortium name="DOE Joint Genome Institute"/>
            <person name="Mondo S.J."/>
            <person name="Dannebaum R.O."/>
            <person name="Kuo R.C."/>
            <person name="Labutti K."/>
            <person name="Haridas S."/>
            <person name="Kuo A."/>
            <person name="Salamov A."/>
            <person name="Ahrendt S.R."/>
            <person name="Lipzen A."/>
            <person name="Sullivan W."/>
            <person name="Andreopoulos W.B."/>
            <person name="Clum A."/>
            <person name="Lindquist E."/>
            <person name="Daum C."/>
            <person name="Ramamoorthy G.K."/>
            <person name="Gryganskyi A."/>
            <person name="Culley D."/>
            <person name="Magnuson J.K."/>
            <person name="James T.Y."/>
            <person name="O'Malley M.A."/>
            <person name="Stajich J.E."/>
            <person name="Spatafora J.W."/>
            <person name="Visel A."/>
            <person name="Grigoriev I.V."/>
        </authorList>
    </citation>
    <scope>NUCLEOTIDE SEQUENCE [LARGE SCALE GENOMIC DNA]</scope>
    <source>
        <strain evidence="2 3">PL171</strain>
    </source>
</reference>
<feature type="compositionally biased region" description="Low complexity" evidence="1">
    <location>
        <begin position="63"/>
        <end position="81"/>
    </location>
</feature>
<evidence type="ECO:0000256" key="1">
    <source>
        <dbReference type="SAM" id="MobiDB-lite"/>
    </source>
</evidence>
<gene>
    <name evidence="2" type="ORF">BCR44DRAFT_1260856</name>
</gene>
<feature type="region of interest" description="Disordered" evidence="1">
    <location>
        <begin position="38"/>
        <end position="114"/>
    </location>
</feature>
<feature type="region of interest" description="Disordered" evidence="1">
    <location>
        <begin position="129"/>
        <end position="193"/>
    </location>
</feature>
<name>A0A1Y2HFE3_9FUNG</name>
<feature type="compositionally biased region" description="Low complexity" evidence="1">
    <location>
        <begin position="152"/>
        <end position="162"/>
    </location>
</feature>
<accession>A0A1Y2HFE3</accession>
<keyword evidence="3" id="KW-1185">Reference proteome</keyword>
<protein>
    <submittedName>
        <fullName evidence="2">Uncharacterized protein</fullName>
    </submittedName>
</protein>
<dbReference type="EMBL" id="MCFL01000055">
    <property type="protein sequence ID" value="ORZ31792.1"/>
    <property type="molecule type" value="Genomic_DNA"/>
</dbReference>
<feature type="compositionally biased region" description="Low complexity" evidence="1">
    <location>
        <begin position="90"/>
        <end position="101"/>
    </location>
</feature>
<organism evidence="2 3">
    <name type="scientific">Catenaria anguillulae PL171</name>
    <dbReference type="NCBI Taxonomy" id="765915"/>
    <lineage>
        <taxon>Eukaryota</taxon>
        <taxon>Fungi</taxon>
        <taxon>Fungi incertae sedis</taxon>
        <taxon>Blastocladiomycota</taxon>
        <taxon>Blastocladiomycetes</taxon>
        <taxon>Blastocladiales</taxon>
        <taxon>Catenariaceae</taxon>
        <taxon>Catenaria</taxon>
    </lineage>
</organism>
<dbReference type="AlphaFoldDB" id="A0A1Y2HFE3"/>
<evidence type="ECO:0000313" key="3">
    <source>
        <dbReference type="Proteomes" id="UP000193411"/>
    </source>
</evidence>
<sequence>MPPCPPVARSRLLTHCPQCNECTSQRRGVTICQNARSHPFTCSSSTSRLQQPGLDVTRSNPMAATAADGGSGGLSSSSTSTPEYAAGPTSSSRASIHSVRSGGRKKQNKSESPTFTKFLSNLLRKALGGGSGSGSGIANGPKSPTDKRQSDPAATSTTAPPAYQHPQRTSSSNAHHFARQPSPPSTPSESLQPALATASLVHLPTSLPALFASAAQAFDTAATRLIACDEPLATTHDDDTVSATSTESTRLWHTLALHLRSTFPAHLRHLLQPVLTPVDLVPYLASLLAELALDVCQTLVPGSPLAEDQIHALHVYTNLDSDAHVQETIQGIVKDLLLTLAAIHPACLPVDQDDRAALDFACREAARAVVGMRAVHPMLSLDSPAAHAPLDADLPVVNVQWIGMDVGRDVRPGGRKVVSDANLVAYVVFPGVHVPNGVDVGDAHDAMPRPVVGAYHDPQAYLAGRKRDLYAAAMAAKAAAATAKLDKDAHVSELEAAMMAHWHHLQVECEDQNELERQRRRADEELILANAYGAQMTLFMADGIVDG</sequence>
<comment type="caution">
    <text evidence="2">The sequence shown here is derived from an EMBL/GenBank/DDBJ whole genome shotgun (WGS) entry which is preliminary data.</text>
</comment>
<evidence type="ECO:0000313" key="2">
    <source>
        <dbReference type="EMBL" id="ORZ31792.1"/>
    </source>
</evidence>
<proteinExistence type="predicted"/>
<dbReference type="Proteomes" id="UP000193411">
    <property type="component" value="Unassembled WGS sequence"/>
</dbReference>